<proteinExistence type="predicted"/>
<dbReference type="EMBL" id="SZWF01000002">
    <property type="protein sequence ID" value="KAA9395158.1"/>
    <property type="molecule type" value="Genomic_DNA"/>
</dbReference>
<dbReference type="Pfam" id="PF15698">
    <property type="entry name" value="Phosphatase"/>
    <property type="match status" value="1"/>
</dbReference>
<dbReference type="OrthoDB" id="3511799at2"/>
<protein>
    <submittedName>
        <fullName evidence="1">Taurine ABC transporter ATPase</fullName>
    </submittedName>
</protein>
<dbReference type="RefSeq" id="WP_158032589.1">
    <property type="nucleotide sequence ID" value="NZ_ML708611.1"/>
</dbReference>
<keyword evidence="2" id="KW-1185">Reference proteome</keyword>
<evidence type="ECO:0000313" key="2">
    <source>
        <dbReference type="Proteomes" id="UP000325957"/>
    </source>
</evidence>
<reference evidence="1 2" key="1">
    <citation type="submission" date="2019-05" db="EMBL/GenBank/DDBJ databases">
        <title>Kocuria coralli sp. nov., a novel actinobacterium isolated from coral reef seawater.</title>
        <authorList>
            <person name="Li J."/>
        </authorList>
    </citation>
    <scope>NUCLEOTIDE SEQUENCE [LARGE SCALE GENOMIC DNA]</scope>
    <source>
        <strain evidence="1 2">SCSIO 13007</strain>
    </source>
</reference>
<comment type="caution">
    <text evidence="1">The sequence shown here is derived from an EMBL/GenBank/DDBJ whole genome shotgun (WGS) entry which is preliminary data.</text>
</comment>
<evidence type="ECO:0000313" key="1">
    <source>
        <dbReference type="EMBL" id="KAA9395158.1"/>
    </source>
</evidence>
<name>A0A5J5L0J5_9MICC</name>
<dbReference type="Proteomes" id="UP000325957">
    <property type="component" value="Unassembled WGS sequence"/>
</dbReference>
<gene>
    <name evidence="1" type="ORF">FCK90_01730</name>
</gene>
<organism evidence="1 2">
    <name type="scientific">Kocuria coralli</name>
    <dbReference type="NCBI Taxonomy" id="1461025"/>
    <lineage>
        <taxon>Bacteria</taxon>
        <taxon>Bacillati</taxon>
        <taxon>Actinomycetota</taxon>
        <taxon>Actinomycetes</taxon>
        <taxon>Micrococcales</taxon>
        <taxon>Micrococcaceae</taxon>
        <taxon>Kocuria</taxon>
    </lineage>
</organism>
<sequence length="270" mass="28680">MTAQPFATAPTSHELALHLDATRITGQVATPREANLANIQGFLDSSEYQYMGVPPAPEDTWDSVFDLMVARVGISPDRSHIRGQDTISAELCVAALDRYARLFGRVVQAGGRILFGTAHPGAMPAVYAPLALAARAAGAEVIAVHGGIPWDSGEVRQVGDLVMVEQYGGLRHTHRPEPMELALERLEAAHAEDPAQPVPDLVVADHGMAGAAGARGYQVVAVGDCNDPAVFVGESRGLIDVVVPLDDNVPPEAYAPMTRYILEHAGLRIT</sequence>
<dbReference type="AlphaFoldDB" id="A0A5J5L0J5"/>
<dbReference type="InterPro" id="IPR031423">
    <property type="entry name" value="Phosphatase_SCO2771"/>
</dbReference>
<accession>A0A5J5L0J5</accession>